<proteinExistence type="inferred from homology"/>
<dbReference type="EMBL" id="NIDE01000007">
    <property type="protein sequence ID" value="OWK41061.1"/>
    <property type="molecule type" value="Genomic_DNA"/>
</dbReference>
<keyword evidence="3" id="KW-1133">Transmembrane helix</keyword>
<evidence type="ECO:0000256" key="1">
    <source>
        <dbReference type="ARBA" id="ARBA00022679"/>
    </source>
</evidence>
<dbReference type="GO" id="GO:0016020">
    <property type="term" value="C:membrane"/>
    <property type="evidence" value="ECO:0007669"/>
    <property type="project" value="InterPro"/>
</dbReference>
<organism evidence="4 5">
    <name type="scientific">Fimbriiglobus ruber</name>
    <dbReference type="NCBI Taxonomy" id="1908690"/>
    <lineage>
        <taxon>Bacteria</taxon>
        <taxon>Pseudomonadati</taxon>
        <taxon>Planctomycetota</taxon>
        <taxon>Planctomycetia</taxon>
        <taxon>Gemmatales</taxon>
        <taxon>Gemmataceae</taxon>
        <taxon>Fimbriiglobus</taxon>
    </lineage>
</organism>
<dbReference type="AlphaFoldDB" id="A0A225DHV9"/>
<reference evidence="5" key="1">
    <citation type="submission" date="2017-06" db="EMBL/GenBank/DDBJ databases">
        <title>Genome analysis of Fimbriiglobus ruber SP5, the first member of the order Planctomycetales with confirmed chitinolytic capability.</title>
        <authorList>
            <person name="Ravin N.V."/>
            <person name="Rakitin A.L."/>
            <person name="Ivanova A.A."/>
            <person name="Beletsky A.V."/>
            <person name="Kulichevskaya I.S."/>
            <person name="Mardanov A.V."/>
            <person name="Dedysh S.N."/>
        </authorList>
    </citation>
    <scope>NUCLEOTIDE SEQUENCE [LARGE SCALE GENOMIC DNA]</scope>
    <source>
        <strain evidence="5">SP5</strain>
    </source>
</reference>
<keyword evidence="3" id="KW-0812">Transmembrane</keyword>
<feature type="transmembrane region" description="Helical" evidence="3">
    <location>
        <begin position="164"/>
        <end position="186"/>
    </location>
</feature>
<evidence type="ECO:0000256" key="3">
    <source>
        <dbReference type="SAM" id="Phobius"/>
    </source>
</evidence>
<dbReference type="GO" id="GO:0016780">
    <property type="term" value="F:phosphotransferase activity, for other substituted phosphate groups"/>
    <property type="evidence" value="ECO:0007669"/>
    <property type="project" value="InterPro"/>
</dbReference>
<keyword evidence="3" id="KW-0472">Membrane</keyword>
<dbReference type="Pfam" id="PF01066">
    <property type="entry name" value="CDP-OH_P_transf"/>
    <property type="match status" value="1"/>
</dbReference>
<evidence type="ECO:0000256" key="2">
    <source>
        <dbReference type="RuleBase" id="RU003750"/>
    </source>
</evidence>
<dbReference type="InterPro" id="IPR000462">
    <property type="entry name" value="CDP-OH_P_trans"/>
</dbReference>
<evidence type="ECO:0000313" key="5">
    <source>
        <dbReference type="Proteomes" id="UP000214646"/>
    </source>
</evidence>
<comment type="similarity">
    <text evidence="2">Belongs to the CDP-alcohol phosphatidyltransferase class-I family.</text>
</comment>
<dbReference type="Gene3D" id="1.20.120.1760">
    <property type="match status" value="1"/>
</dbReference>
<dbReference type="PROSITE" id="PS00379">
    <property type="entry name" value="CDP_ALCOHOL_P_TRANSF"/>
    <property type="match status" value="1"/>
</dbReference>
<accession>A0A225DHV9</accession>
<dbReference type="InterPro" id="IPR048254">
    <property type="entry name" value="CDP_ALCOHOL_P_TRANSF_CS"/>
</dbReference>
<gene>
    <name evidence="4" type="ORF">FRUB_04953</name>
</gene>
<comment type="caution">
    <text evidence="4">The sequence shown here is derived from an EMBL/GenBank/DDBJ whole genome shotgun (WGS) entry which is preliminary data.</text>
</comment>
<feature type="transmembrane region" description="Helical" evidence="3">
    <location>
        <begin position="192"/>
        <end position="214"/>
    </location>
</feature>
<name>A0A225DHV9_9BACT</name>
<feature type="transmembrane region" description="Helical" evidence="3">
    <location>
        <begin position="123"/>
        <end position="144"/>
    </location>
</feature>
<keyword evidence="1 2" id="KW-0808">Transferase</keyword>
<evidence type="ECO:0000313" key="4">
    <source>
        <dbReference type="EMBL" id="OWK41061.1"/>
    </source>
</evidence>
<dbReference type="Proteomes" id="UP000214646">
    <property type="component" value="Unassembled WGS sequence"/>
</dbReference>
<feature type="transmembrane region" description="Helical" evidence="3">
    <location>
        <begin position="97"/>
        <end position="117"/>
    </location>
</feature>
<sequence length="220" mass="23718">MFRSGALNFLPHLPGSVMFDARARRFIDPPLNWFGGLLARLGLSANAVTVGGFLIGVAGCVALAYAEYTLALVLILLNRVADGLDGAVARRMGLTDFGGYLDIVLDTLFYSGVPFAFAIGQPAFVLPAAFLIYSFVGTGGSFLAYATIAAKRNLTTQARGRKSFYYHAGLMEGTETIAFFVLFCLFPDHFPILAWTFGGLCWITTALRIMGAAAEFRVKS</sequence>
<keyword evidence="5" id="KW-1185">Reference proteome</keyword>
<dbReference type="InterPro" id="IPR043130">
    <property type="entry name" value="CDP-OH_PTrfase_TM_dom"/>
</dbReference>
<protein>
    <submittedName>
        <fullName evidence="4">Putative phosphatidylglycerophosphate synthase</fullName>
    </submittedName>
</protein>
<dbReference type="GO" id="GO:0008654">
    <property type="term" value="P:phospholipid biosynthetic process"/>
    <property type="evidence" value="ECO:0007669"/>
    <property type="project" value="InterPro"/>
</dbReference>
<feature type="transmembrane region" description="Helical" evidence="3">
    <location>
        <begin position="53"/>
        <end position="77"/>
    </location>
</feature>